<dbReference type="GO" id="GO:0016020">
    <property type="term" value="C:membrane"/>
    <property type="evidence" value="ECO:0007669"/>
    <property type="project" value="TreeGrafter"/>
</dbReference>
<dbReference type="GO" id="GO:0016810">
    <property type="term" value="F:hydrolase activity, acting on carbon-nitrogen (but not peptide) bonds"/>
    <property type="evidence" value="ECO:0007669"/>
    <property type="project" value="InterPro"/>
</dbReference>
<keyword evidence="1" id="KW-0732">Signal</keyword>
<name>A0A1H6KX30_RUMFL</name>
<dbReference type="AlphaFoldDB" id="A0A1H6KX30"/>
<proteinExistence type="predicted"/>
<dbReference type="Proteomes" id="UP000183190">
    <property type="component" value="Unassembled WGS sequence"/>
</dbReference>
<feature type="domain" description="NodB homology" evidence="2">
    <location>
        <begin position="65"/>
        <end position="244"/>
    </location>
</feature>
<dbReference type="EMBL" id="FNWV01000010">
    <property type="protein sequence ID" value="SEH76318.1"/>
    <property type="molecule type" value="Genomic_DNA"/>
</dbReference>
<feature type="chain" id="PRO_5010194513" evidence="1">
    <location>
        <begin position="23"/>
        <end position="244"/>
    </location>
</feature>
<dbReference type="Pfam" id="PF01522">
    <property type="entry name" value="Polysacc_deac_1"/>
    <property type="match status" value="1"/>
</dbReference>
<dbReference type="GO" id="GO:0005975">
    <property type="term" value="P:carbohydrate metabolic process"/>
    <property type="evidence" value="ECO:0007669"/>
    <property type="project" value="InterPro"/>
</dbReference>
<evidence type="ECO:0000256" key="1">
    <source>
        <dbReference type="SAM" id="SignalP"/>
    </source>
</evidence>
<sequence>MKINIPAALLTAAVMPCTAVVAADNTKIGYGQGTAVDEKNRPVDAVQFNSRFGDLDAFALSEDENRIIITFDQGYENGYTAKILDTLKEKNVQAIFFLTGSYAKTESTLVKRMINEGHILGNHGMTHASLPTLCDENAKEEIMSLHDYVLNSYGYQMQYFRCPCGEYSEHALEIAKKCGYISLFWSSAYVDWNTDAQPDPAEGLKKLTDMAHGGEILLLHSVSATNAEILGDLIDNFRAKGFTV</sequence>
<feature type="signal peptide" evidence="1">
    <location>
        <begin position="1"/>
        <end position="22"/>
    </location>
</feature>
<evidence type="ECO:0000313" key="3">
    <source>
        <dbReference type="EMBL" id="SEH76318.1"/>
    </source>
</evidence>
<reference evidence="3 4" key="1">
    <citation type="submission" date="2016-10" db="EMBL/GenBank/DDBJ databases">
        <authorList>
            <person name="de Groot N.N."/>
        </authorList>
    </citation>
    <scope>NUCLEOTIDE SEQUENCE [LARGE SCALE GENOMIC DNA]</scope>
    <source>
        <strain evidence="3 4">YAD2003</strain>
    </source>
</reference>
<dbReference type="PROSITE" id="PS51677">
    <property type="entry name" value="NODB"/>
    <property type="match status" value="1"/>
</dbReference>
<dbReference type="InterPro" id="IPR050248">
    <property type="entry name" value="Polysacc_deacetylase_ArnD"/>
</dbReference>
<protein>
    <submittedName>
        <fullName evidence="3">Peptidoglycan-N-acetylmuramic acid deacetylase</fullName>
    </submittedName>
</protein>
<gene>
    <name evidence="3" type="ORF">SAMN02910265_02545</name>
</gene>
<accession>A0A1H6KX30</accession>
<dbReference type="OrthoDB" id="9812065at2"/>
<evidence type="ECO:0000313" key="4">
    <source>
        <dbReference type="Proteomes" id="UP000183190"/>
    </source>
</evidence>
<evidence type="ECO:0000259" key="2">
    <source>
        <dbReference type="PROSITE" id="PS51677"/>
    </source>
</evidence>
<organism evidence="3 4">
    <name type="scientific">Ruminococcus flavefaciens</name>
    <dbReference type="NCBI Taxonomy" id="1265"/>
    <lineage>
        <taxon>Bacteria</taxon>
        <taxon>Bacillati</taxon>
        <taxon>Bacillota</taxon>
        <taxon>Clostridia</taxon>
        <taxon>Eubacteriales</taxon>
        <taxon>Oscillospiraceae</taxon>
        <taxon>Ruminococcus</taxon>
    </lineage>
</organism>
<dbReference type="PANTHER" id="PTHR10587">
    <property type="entry name" value="GLYCOSYL TRANSFERASE-RELATED"/>
    <property type="match status" value="1"/>
</dbReference>
<dbReference type="SUPFAM" id="SSF88713">
    <property type="entry name" value="Glycoside hydrolase/deacetylase"/>
    <property type="match status" value="1"/>
</dbReference>
<dbReference type="Gene3D" id="3.20.20.370">
    <property type="entry name" value="Glycoside hydrolase/deacetylase"/>
    <property type="match status" value="1"/>
</dbReference>
<dbReference type="PANTHER" id="PTHR10587:SF78">
    <property type="entry name" value="PEPTIDOGLYCAN-N-ACETYLMURAMIC ACID DEACETYLASE PDAA"/>
    <property type="match status" value="1"/>
</dbReference>
<dbReference type="RefSeq" id="WP_074718013.1">
    <property type="nucleotide sequence ID" value="NZ_FNWV01000010.1"/>
</dbReference>
<dbReference type="InterPro" id="IPR002509">
    <property type="entry name" value="NODB_dom"/>
</dbReference>
<dbReference type="InterPro" id="IPR011330">
    <property type="entry name" value="Glyco_hydro/deAcase_b/a-brl"/>
</dbReference>